<dbReference type="SUPFAM" id="SSF52821">
    <property type="entry name" value="Rhodanese/Cell cycle control phosphatase"/>
    <property type="match status" value="1"/>
</dbReference>
<dbReference type="GO" id="GO:0005739">
    <property type="term" value="C:mitochondrion"/>
    <property type="evidence" value="ECO:0007669"/>
    <property type="project" value="TreeGrafter"/>
</dbReference>
<gene>
    <name evidence="2" type="ORF">ABB37_07046</name>
</gene>
<dbReference type="EMBL" id="LGTL01000016">
    <property type="protein sequence ID" value="KPA77725.1"/>
    <property type="molecule type" value="Genomic_DNA"/>
</dbReference>
<dbReference type="PANTHER" id="PTHR44086:SF10">
    <property type="entry name" value="THIOSULFATE SULFURTRANSFERASE_RHODANESE-LIKE DOMAIN-CONTAINING PROTEIN 3"/>
    <property type="match status" value="1"/>
</dbReference>
<dbReference type="VEuPathDB" id="TriTrypDB:LpyrH10_16_2280"/>
<dbReference type="GeneID" id="26907332"/>
<reference evidence="2 3" key="1">
    <citation type="submission" date="2015-07" db="EMBL/GenBank/DDBJ databases">
        <title>High-quality genome of monoxenous trypanosomatid Leptomonas pyrrhocoris.</title>
        <authorList>
            <person name="Flegontov P."/>
            <person name="Butenko A."/>
            <person name="Firsov S."/>
            <person name="Vlcek C."/>
            <person name="Logacheva M.D."/>
            <person name="Field M."/>
            <person name="Filatov D."/>
            <person name="Flegontova O."/>
            <person name="Gerasimov E."/>
            <person name="Jackson A.P."/>
            <person name="Kelly S."/>
            <person name="Opperdoes F."/>
            <person name="O'Reilly A."/>
            <person name="Votypka J."/>
            <person name="Yurchenko V."/>
            <person name="Lukes J."/>
        </authorList>
    </citation>
    <scope>NUCLEOTIDE SEQUENCE [LARGE SCALE GENOMIC DNA]</scope>
    <source>
        <strain evidence="2">H10</strain>
    </source>
</reference>
<dbReference type="RefSeq" id="XP_015656164.1">
    <property type="nucleotide sequence ID" value="XM_015805551.1"/>
</dbReference>
<dbReference type="OMA" id="FTHPFNV"/>
<accession>A0A0M9FWW2</accession>
<dbReference type="Proteomes" id="UP000037923">
    <property type="component" value="Unassembled WGS sequence"/>
</dbReference>
<dbReference type="Gene3D" id="3.40.250.10">
    <property type="entry name" value="Rhodanese-like domain"/>
    <property type="match status" value="1"/>
</dbReference>
<dbReference type="Pfam" id="PF00581">
    <property type="entry name" value="Rhodanese"/>
    <property type="match status" value="1"/>
</dbReference>
<proteinExistence type="predicted"/>
<dbReference type="InterPro" id="IPR036873">
    <property type="entry name" value="Rhodanese-like_dom_sf"/>
</dbReference>
<comment type="caution">
    <text evidence="2">The sequence shown here is derived from an EMBL/GenBank/DDBJ whole genome shotgun (WGS) entry which is preliminary data.</text>
</comment>
<dbReference type="InterPro" id="IPR001763">
    <property type="entry name" value="Rhodanese-like_dom"/>
</dbReference>
<organism evidence="2 3">
    <name type="scientific">Leptomonas pyrrhocoris</name>
    <name type="common">Firebug parasite</name>
    <dbReference type="NCBI Taxonomy" id="157538"/>
    <lineage>
        <taxon>Eukaryota</taxon>
        <taxon>Discoba</taxon>
        <taxon>Euglenozoa</taxon>
        <taxon>Kinetoplastea</taxon>
        <taxon>Metakinetoplastina</taxon>
        <taxon>Trypanosomatida</taxon>
        <taxon>Trypanosomatidae</taxon>
        <taxon>Leishmaniinae</taxon>
        <taxon>Leptomonas</taxon>
    </lineage>
</organism>
<name>A0A0M9FWW2_LEPPY</name>
<keyword evidence="3" id="KW-1185">Reference proteome</keyword>
<dbReference type="PANTHER" id="PTHR44086">
    <property type="entry name" value="THIOSULFATE SULFURTRANSFERASE RDL2, MITOCHONDRIAL-RELATED"/>
    <property type="match status" value="1"/>
</dbReference>
<evidence type="ECO:0000313" key="3">
    <source>
        <dbReference type="Proteomes" id="UP000037923"/>
    </source>
</evidence>
<feature type="domain" description="Rhodanese" evidence="1">
    <location>
        <begin position="29"/>
        <end position="124"/>
    </location>
</feature>
<evidence type="ECO:0000259" key="1">
    <source>
        <dbReference type="PROSITE" id="PS50206"/>
    </source>
</evidence>
<protein>
    <recommendedName>
        <fullName evidence="1">Rhodanese domain-containing protein</fullName>
    </recommendedName>
</protein>
<dbReference type="SMART" id="SM00450">
    <property type="entry name" value="RHOD"/>
    <property type="match status" value="1"/>
</dbReference>
<dbReference type="GO" id="GO:0004792">
    <property type="term" value="F:thiosulfate-cyanide sulfurtransferase activity"/>
    <property type="evidence" value="ECO:0007669"/>
    <property type="project" value="TreeGrafter"/>
</dbReference>
<dbReference type="AlphaFoldDB" id="A0A0M9FWW2"/>
<evidence type="ECO:0000313" key="2">
    <source>
        <dbReference type="EMBL" id="KPA77725.1"/>
    </source>
</evidence>
<dbReference type="OrthoDB" id="566238at2759"/>
<sequence length="131" mass="14977">MSLPAFDHPFDVFELQAVVHALDKDRTLGVYILDVREDYEVAAVPPLPHAIVMPMRDFEKALNMWGSEFQRRYNARKPGKKDRIVVYAYNGIRAAAAAMMLNNRGYKQAVYLNATLAAYLEQTQNELNEDL</sequence>
<dbReference type="PROSITE" id="PS50206">
    <property type="entry name" value="RHODANESE_3"/>
    <property type="match status" value="1"/>
</dbReference>